<reference evidence="1" key="1">
    <citation type="submission" date="2014-05" db="EMBL/GenBank/DDBJ databases">
        <authorList>
            <person name="Chronopoulou M."/>
        </authorList>
    </citation>
    <scope>NUCLEOTIDE SEQUENCE</scope>
    <source>
        <tissue evidence="1">Whole organism</tissue>
    </source>
</reference>
<name>A0A0K2U4T2_LEPSM</name>
<accession>A0A0K2U4T2</accession>
<sequence>MCLGFQLDIISYSHS</sequence>
<organism evidence="1">
    <name type="scientific">Lepeophtheirus salmonis</name>
    <name type="common">Salmon louse</name>
    <name type="synonym">Caligus salmonis</name>
    <dbReference type="NCBI Taxonomy" id="72036"/>
    <lineage>
        <taxon>Eukaryota</taxon>
        <taxon>Metazoa</taxon>
        <taxon>Ecdysozoa</taxon>
        <taxon>Arthropoda</taxon>
        <taxon>Crustacea</taxon>
        <taxon>Multicrustacea</taxon>
        <taxon>Hexanauplia</taxon>
        <taxon>Copepoda</taxon>
        <taxon>Siphonostomatoida</taxon>
        <taxon>Caligidae</taxon>
        <taxon>Lepeophtheirus</taxon>
    </lineage>
</organism>
<evidence type="ECO:0000313" key="1">
    <source>
        <dbReference type="EMBL" id="CDW33228.1"/>
    </source>
</evidence>
<protein>
    <submittedName>
        <fullName evidence="1">Uncharacterized protein</fullName>
    </submittedName>
</protein>
<proteinExistence type="predicted"/>
<dbReference type="EMBL" id="HACA01015867">
    <property type="protein sequence ID" value="CDW33228.1"/>
    <property type="molecule type" value="Transcribed_RNA"/>
</dbReference>